<organism evidence="4 5">
    <name type="scientific">Candidatus Desulfolinea nitratireducens</name>
    <dbReference type="NCBI Taxonomy" id="2841698"/>
    <lineage>
        <taxon>Bacteria</taxon>
        <taxon>Bacillati</taxon>
        <taxon>Chloroflexota</taxon>
        <taxon>Anaerolineae</taxon>
        <taxon>Anaerolineales</taxon>
        <taxon>Anaerolineales incertae sedis</taxon>
        <taxon>Candidatus Desulfolinea</taxon>
    </lineage>
</organism>
<evidence type="ECO:0000256" key="1">
    <source>
        <dbReference type="SAM" id="MobiDB-lite"/>
    </source>
</evidence>
<name>A0A8J6NET8_9CHLR</name>
<dbReference type="Gene3D" id="3.40.50.2000">
    <property type="entry name" value="Glycogen Phosphorylase B"/>
    <property type="match status" value="2"/>
</dbReference>
<dbReference type="InterPro" id="IPR028098">
    <property type="entry name" value="Glyco_trans_4-like_N"/>
</dbReference>
<sequence length="433" mass="47647">MKILFVADGRSPIALNWIKYWAEQNHDVFLASTFPCDPDLPLARVDFLPVAFSRAKSAPAAGSRQKKSLLWGAATIKLRTAIRHWLGPLTLPRSAKLLNKIIAEIQPDIVHAMRVPYEGMLAGTAKLAATAKNLSAQKFPPLLISIWGNDFTLHAPSSPLMRLYTRKALQAADALHADCQRDIHLAEKWGFDASRPSIVLPGGGGIDQNIFYPPIEKKSVPERSGAQSQDDISKKRSSTAPIQPLGLRSETGETLVINPRGFRGYVRNDTFFKAIPLVLEKLPEVKFICPTMAGESQAEAWIQELGISKSVELTPPLAREQLADTFRRAQVLVSPSTHDGTPNSLLEGMACGCFPIAGDLESIREWIKPNVNGLLVDPSNERELADAIIRALNDDGLRVQAIVENQKIIATRAEYGHSMAQAVKFTKKMLRKT</sequence>
<proteinExistence type="predicted"/>
<comment type="caution">
    <text evidence="4">The sequence shown here is derived from an EMBL/GenBank/DDBJ whole genome shotgun (WGS) entry which is preliminary data.</text>
</comment>
<evidence type="ECO:0000259" key="3">
    <source>
        <dbReference type="Pfam" id="PF13477"/>
    </source>
</evidence>
<accession>A0A8J6NET8</accession>
<feature type="domain" description="Glycosyltransferase subfamily 4-like N-terminal" evidence="3">
    <location>
        <begin position="89"/>
        <end position="176"/>
    </location>
</feature>
<dbReference type="EMBL" id="JACNJN010000037">
    <property type="protein sequence ID" value="MBC8334013.1"/>
    <property type="molecule type" value="Genomic_DNA"/>
</dbReference>
<gene>
    <name evidence="4" type="ORF">H8E29_02005</name>
</gene>
<reference evidence="4 5" key="1">
    <citation type="submission" date="2020-08" db="EMBL/GenBank/DDBJ databases">
        <title>Bridging the membrane lipid divide: bacteria of the FCB group superphylum have the potential to synthesize archaeal ether lipids.</title>
        <authorList>
            <person name="Villanueva L."/>
            <person name="Von Meijenfeldt F.A.B."/>
            <person name="Westbye A.B."/>
            <person name="Yadav S."/>
            <person name="Hopmans E.C."/>
            <person name="Dutilh B.E."/>
            <person name="Sinninghe Damste J.S."/>
        </authorList>
    </citation>
    <scope>NUCLEOTIDE SEQUENCE [LARGE SCALE GENOMIC DNA]</scope>
    <source>
        <strain evidence="4">NIOZ-UU36</strain>
    </source>
</reference>
<feature type="domain" description="Glycosyl transferase family 1" evidence="2">
    <location>
        <begin position="255"/>
        <end position="402"/>
    </location>
</feature>
<dbReference type="SUPFAM" id="SSF53756">
    <property type="entry name" value="UDP-Glycosyltransferase/glycogen phosphorylase"/>
    <property type="match status" value="1"/>
</dbReference>
<evidence type="ECO:0000259" key="2">
    <source>
        <dbReference type="Pfam" id="PF00534"/>
    </source>
</evidence>
<dbReference type="GO" id="GO:0016757">
    <property type="term" value="F:glycosyltransferase activity"/>
    <property type="evidence" value="ECO:0007669"/>
    <property type="project" value="InterPro"/>
</dbReference>
<dbReference type="Pfam" id="PF13477">
    <property type="entry name" value="Glyco_trans_4_2"/>
    <property type="match status" value="1"/>
</dbReference>
<dbReference type="Proteomes" id="UP000614469">
    <property type="component" value="Unassembled WGS sequence"/>
</dbReference>
<protein>
    <submittedName>
        <fullName evidence="4">Glycosyltransferase family 4 protein</fullName>
    </submittedName>
</protein>
<evidence type="ECO:0000313" key="5">
    <source>
        <dbReference type="Proteomes" id="UP000614469"/>
    </source>
</evidence>
<dbReference type="PANTHER" id="PTHR12526">
    <property type="entry name" value="GLYCOSYLTRANSFERASE"/>
    <property type="match status" value="1"/>
</dbReference>
<dbReference type="CDD" id="cd03801">
    <property type="entry name" value="GT4_PimA-like"/>
    <property type="match status" value="1"/>
</dbReference>
<dbReference type="AlphaFoldDB" id="A0A8J6NET8"/>
<evidence type="ECO:0000313" key="4">
    <source>
        <dbReference type="EMBL" id="MBC8334013.1"/>
    </source>
</evidence>
<dbReference type="Pfam" id="PF00534">
    <property type="entry name" value="Glycos_transf_1"/>
    <property type="match status" value="1"/>
</dbReference>
<dbReference type="InterPro" id="IPR001296">
    <property type="entry name" value="Glyco_trans_1"/>
</dbReference>
<feature type="region of interest" description="Disordered" evidence="1">
    <location>
        <begin position="218"/>
        <end position="245"/>
    </location>
</feature>